<dbReference type="GO" id="GO:0006633">
    <property type="term" value="P:fatty acid biosynthetic process"/>
    <property type="evidence" value="ECO:0007669"/>
    <property type="project" value="UniProtKB-KW"/>
</dbReference>
<evidence type="ECO:0000256" key="1">
    <source>
        <dbReference type="ARBA" id="ARBA00010371"/>
    </source>
</evidence>
<keyword evidence="6" id="KW-0560">Oxidoreductase</keyword>
<dbReference type="InterPro" id="IPR036291">
    <property type="entry name" value="NAD(P)-bd_dom_sf"/>
</dbReference>
<dbReference type="Pfam" id="PF13602">
    <property type="entry name" value="ADH_zinc_N_2"/>
    <property type="match status" value="1"/>
</dbReference>
<keyword evidence="8" id="KW-0275">Fatty acid biosynthesis</keyword>
<dbReference type="Pfam" id="PF08240">
    <property type="entry name" value="ADH_N"/>
    <property type="match status" value="1"/>
</dbReference>
<dbReference type="Gene3D" id="3.90.180.10">
    <property type="entry name" value="Medium-chain alcohol dehydrogenases, catalytic domain"/>
    <property type="match status" value="1"/>
</dbReference>
<dbReference type="Proteomes" id="UP000297753">
    <property type="component" value="Unassembled WGS sequence"/>
</dbReference>
<dbReference type="OrthoDB" id="9788224at2"/>
<feature type="domain" description="Enoyl reductase (ER)" evidence="11">
    <location>
        <begin position="22"/>
        <end position="334"/>
    </location>
</feature>
<keyword evidence="3" id="KW-0276">Fatty acid metabolism</keyword>
<keyword evidence="13" id="KW-1185">Reference proteome</keyword>
<evidence type="ECO:0000256" key="2">
    <source>
        <dbReference type="ARBA" id="ARBA00022516"/>
    </source>
</evidence>
<dbReference type="InterPro" id="IPR020843">
    <property type="entry name" value="ER"/>
</dbReference>
<proteinExistence type="inferred from homology"/>
<comment type="catalytic activity">
    <reaction evidence="10">
        <text>a 2,3-saturated acyl-[ACP] + NADP(+) = a (2E)-enoyl-[ACP] + NADPH + H(+)</text>
        <dbReference type="Rhea" id="RHEA:22564"/>
        <dbReference type="Rhea" id="RHEA-COMP:9925"/>
        <dbReference type="Rhea" id="RHEA-COMP:9926"/>
        <dbReference type="ChEBI" id="CHEBI:15378"/>
        <dbReference type="ChEBI" id="CHEBI:57783"/>
        <dbReference type="ChEBI" id="CHEBI:58349"/>
        <dbReference type="ChEBI" id="CHEBI:78784"/>
        <dbReference type="ChEBI" id="CHEBI:78785"/>
        <dbReference type="EC" id="1.3.1.104"/>
    </reaction>
</comment>
<evidence type="ECO:0000256" key="9">
    <source>
        <dbReference type="ARBA" id="ARBA00038963"/>
    </source>
</evidence>
<dbReference type="CDD" id="cd05282">
    <property type="entry name" value="ETR_like"/>
    <property type="match status" value="1"/>
</dbReference>
<keyword evidence="4" id="KW-0521">NADP</keyword>
<evidence type="ECO:0000259" key="11">
    <source>
        <dbReference type="SMART" id="SM00829"/>
    </source>
</evidence>
<dbReference type="EC" id="1.3.1.104" evidence="9"/>
<evidence type="ECO:0000256" key="10">
    <source>
        <dbReference type="ARBA" id="ARBA00048843"/>
    </source>
</evidence>
<comment type="similarity">
    <text evidence="1">Belongs to the zinc-containing alcohol dehydrogenase family. Quinone oxidoreductase subfamily.</text>
</comment>
<comment type="caution">
    <text evidence="12">The sequence shown here is derived from an EMBL/GenBank/DDBJ whole genome shotgun (WGS) entry which is preliminary data.</text>
</comment>
<dbReference type="InterPro" id="IPR011032">
    <property type="entry name" value="GroES-like_sf"/>
</dbReference>
<protein>
    <recommendedName>
        <fullName evidence="9">enoyl-[acyl-carrier-protein] reductase</fullName>
        <ecNumber evidence="9">1.3.1.104</ecNumber>
    </recommendedName>
</protein>
<reference evidence="12 13" key="1">
    <citation type="submission" date="2019-01" db="EMBL/GenBank/DDBJ databases">
        <title>Vibrio BEI176 sp. nov, a marine bacterium isolated from China: eastern marignal seas.</title>
        <authorList>
            <person name="Li B."/>
        </authorList>
    </citation>
    <scope>NUCLEOTIDE SEQUENCE [LARGE SCALE GENOMIC DNA]</scope>
    <source>
        <strain evidence="12 13">BEI176</strain>
    </source>
</reference>
<dbReference type="EMBL" id="SATR01000040">
    <property type="protein sequence ID" value="TFH89915.1"/>
    <property type="molecule type" value="Genomic_DNA"/>
</dbReference>
<evidence type="ECO:0000256" key="3">
    <source>
        <dbReference type="ARBA" id="ARBA00022832"/>
    </source>
</evidence>
<evidence type="ECO:0000256" key="7">
    <source>
        <dbReference type="ARBA" id="ARBA00023098"/>
    </source>
</evidence>
<dbReference type="AlphaFoldDB" id="A0A4Y8WBH6"/>
<organism evidence="12 13">
    <name type="scientific">Vibrio ouci</name>
    <dbReference type="NCBI Taxonomy" id="2499078"/>
    <lineage>
        <taxon>Bacteria</taxon>
        <taxon>Pseudomonadati</taxon>
        <taxon>Pseudomonadota</taxon>
        <taxon>Gammaproteobacteria</taxon>
        <taxon>Vibrionales</taxon>
        <taxon>Vibrionaceae</taxon>
        <taxon>Vibrio</taxon>
    </lineage>
</organism>
<dbReference type="PANTHER" id="PTHR43981">
    <property type="entry name" value="ENOYL-[ACYL-CARRIER-PROTEIN] REDUCTASE, MITOCHONDRIAL"/>
    <property type="match status" value="1"/>
</dbReference>
<dbReference type="GO" id="GO:0141148">
    <property type="term" value="F:enoyl-[acyl-carrier-protein] reductase (NADPH) activity"/>
    <property type="evidence" value="ECO:0007669"/>
    <property type="project" value="UniProtKB-EC"/>
</dbReference>
<keyword evidence="7" id="KW-0443">Lipid metabolism</keyword>
<name>A0A4Y8WBH6_9VIBR</name>
<evidence type="ECO:0000256" key="8">
    <source>
        <dbReference type="ARBA" id="ARBA00023160"/>
    </source>
</evidence>
<dbReference type="PANTHER" id="PTHR43981:SF2">
    <property type="entry name" value="ENOYL-[ACYL-CARRIER-PROTEIN] REDUCTASE, MITOCHONDRIAL"/>
    <property type="match status" value="1"/>
</dbReference>
<evidence type="ECO:0000256" key="4">
    <source>
        <dbReference type="ARBA" id="ARBA00022857"/>
    </source>
</evidence>
<sequence length="336" mass="37475">MSGNKMNSIKTNTRVNQLSFGSPNSSLELEQIALEPLAAGNVRVQIEATNINPSDRLSIYGIGQYRRTHVPPRVPGFEAVGRIVEINDIDQTAFHIGQKVLVAKSGTWQTYVDTLTENIFPLPEHLENGYACQLYINALTAWAIVTKVAKLTKQDVVIINAGNSAIGKIFAQLSYSLGFTLLAISSAPERYPYRSISVLDANQDLQSQIHALGLPQPNVAFDAIGGKRGTELIQVLHNAGSYINYGTLSLAPYESDFFQFMKQNNINFSTFFLRNWEESIGKVTRKQIFAEMLEHLMENQIQFDVARYLPLEQYQAALALIEDESTRLQGKVILTM</sequence>
<dbReference type="Gene3D" id="3.40.50.720">
    <property type="entry name" value="NAD(P)-binding Rossmann-like Domain"/>
    <property type="match status" value="1"/>
</dbReference>
<gene>
    <name evidence="12" type="ORF">ELS82_19625</name>
</gene>
<keyword evidence="5" id="KW-0809">Transit peptide</keyword>
<dbReference type="InterPro" id="IPR013154">
    <property type="entry name" value="ADH-like_N"/>
</dbReference>
<evidence type="ECO:0000313" key="13">
    <source>
        <dbReference type="Proteomes" id="UP000297753"/>
    </source>
</evidence>
<dbReference type="SUPFAM" id="SSF50129">
    <property type="entry name" value="GroES-like"/>
    <property type="match status" value="1"/>
</dbReference>
<keyword evidence="2" id="KW-0444">Lipid biosynthesis</keyword>
<dbReference type="SUPFAM" id="SSF51735">
    <property type="entry name" value="NAD(P)-binding Rossmann-fold domains"/>
    <property type="match status" value="1"/>
</dbReference>
<dbReference type="InterPro" id="IPR051034">
    <property type="entry name" value="Mito_Enoyl-ACP_Reductase"/>
</dbReference>
<accession>A0A4Y8WBH6</accession>
<evidence type="ECO:0000256" key="5">
    <source>
        <dbReference type="ARBA" id="ARBA00022946"/>
    </source>
</evidence>
<evidence type="ECO:0000256" key="6">
    <source>
        <dbReference type="ARBA" id="ARBA00023002"/>
    </source>
</evidence>
<evidence type="ECO:0000313" key="12">
    <source>
        <dbReference type="EMBL" id="TFH89915.1"/>
    </source>
</evidence>
<dbReference type="SMART" id="SM00829">
    <property type="entry name" value="PKS_ER"/>
    <property type="match status" value="1"/>
</dbReference>